<protein>
    <submittedName>
        <fullName evidence="2">Uncharacterized protein</fullName>
    </submittedName>
</protein>
<dbReference type="EMBL" id="VSSQ01009860">
    <property type="protein sequence ID" value="MPM42795.1"/>
    <property type="molecule type" value="Genomic_DNA"/>
</dbReference>
<comment type="caution">
    <text evidence="2">The sequence shown here is derived from an EMBL/GenBank/DDBJ whole genome shotgun (WGS) entry which is preliminary data.</text>
</comment>
<gene>
    <name evidence="2" type="ORF">SDC9_89466</name>
</gene>
<sequence length="180" mass="19428">MEPIWIIIIIAWVIIPIIAKRKQQQAKEQAAREQAARQRAAQAATQQRVQQPMRTAPIVPTVRASVQSSFEGVTSGEGYGSKDEGTPTHQIGSTLQGKTTTLKQIRVDPEHVVRATSESGHTHEETSMTGIEKECPPDAKPSAAGTASAPESAFVWDVSQVRNGLVLAEVLGPCLALRNE</sequence>
<feature type="compositionally biased region" description="Basic and acidic residues" evidence="1">
    <location>
        <begin position="120"/>
        <end position="137"/>
    </location>
</feature>
<proteinExistence type="predicted"/>
<feature type="region of interest" description="Disordered" evidence="1">
    <location>
        <begin position="35"/>
        <end position="146"/>
    </location>
</feature>
<evidence type="ECO:0000313" key="2">
    <source>
        <dbReference type="EMBL" id="MPM42795.1"/>
    </source>
</evidence>
<accession>A0A644ZPI8</accession>
<reference evidence="2" key="1">
    <citation type="submission" date="2019-08" db="EMBL/GenBank/DDBJ databases">
        <authorList>
            <person name="Kucharzyk K."/>
            <person name="Murdoch R.W."/>
            <person name="Higgins S."/>
            <person name="Loffler F."/>
        </authorList>
    </citation>
    <scope>NUCLEOTIDE SEQUENCE</scope>
</reference>
<feature type="compositionally biased region" description="Polar residues" evidence="1">
    <location>
        <begin position="87"/>
        <end position="103"/>
    </location>
</feature>
<organism evidence="2">
    <name type="scientific">bioreactor metagenome</name>
    <dbReference type="NCBI Taxonomy" id="1076179"/>
    <lineage>
        <taxon>unclassified sequences</taxon>
        <taxon>metagenomes</taxon>
        <taxon>ecological metagenomes</taxon>
    </lineage>
</organism>
<feature type="compositionally biased region" description="Low complexity" evidence="1">
    <location>
        <begin position="37"/>
        <end position="51"/>
    </location>
</feature>
<name>A0A644ZPI8_9ZZZZ</name>
<dbReference type="AlphaFoldDB" id="A0A644ZPI8"/>
<evidence type="ECO:0000256" key="1">
    <source>
        <dbReference type="SAM" id="MobiDB-lite"/>
    </source>
</evidence>